<dbReference type="Pfam" id="PF00690">
    <property type="entry name" value="Cation_ATPase_N"/>
    <property type="match status" value="1"/>
</dbReference>
<dbReference type="PANTHER" id="PTHR42861">
    <property type="entry name" value="CALCIUM-TRANSPORTING ATPASE"/>
    <property type="match status" value="1"/>
</dbReference>
<dbReference type="SUPFAM" id="SSF56784">
    <property type="entry name" value="HAD-like"/>
    <property type="match status" value="1"/>
</dbReference>
<dbReference type="PRINTS" id="PR00119">
    <property type="entry name" value="CATATPASE"/>
</dbReference>
<dbReference type="InterPro" id="IPR044492">
    <property type="entry name" value="P_typ_ATPase_HD_dom"/>
</dbReference>
<dbReference type="SUPFAM" id="SSF81665">
    <property type="entry name" value="Calcium ATPase, transmembrane domain M"/>
    <property type="match status" value="1"/>
</dbReference>
<protein>
    <submittedName>
        <fullName evidence="10">Cation transport ATPase</fullName>
    </submittedName>
</protein>
<dbReference type="Gene3D" id="2.70.150.10">
    <property type="entry name" value="Calcium-transporting ATPase, cytoplasmic transduction domain A"/>
    <property type="match status" value="1"/>
</dbReference>
<dbReference type="EMBL" id="NBTZ01000026">
    <property type="protein sequence ID" value="OTP78299.1"/>
    <property type="molecule type" value="Genomic_DNA"/>
</dbReference>
<dbReference type="InterPro" id="IPR023214">
    <property type="entry name" value="HAD_sf"/>
</dbReference>
<feature type="transmembrane region" description="Helical" evidence="8">
    <location>
        <begin position="736"/>
        <end position="756"/>
    </location>
</feature>
<proteinExistence type="predicted"/>
<feature type="transmembrane region" description="Helical" evidence="8">
    <location>
        <begin position="672"/>
        <end position="698"/>
    </location>
</feature>
<dbReference type="Gene3D" id="3.40.1110.10">
    <property type="entry name" value="Calcium-transporting ATPase, cytoplasmic domain N"/>
    <property type="match status" value="1"/>
</dbReference>
<dbReference type="Proteomes" id="UP000195221">
    <property type="component" value="Unassembled WGS sequence"/>
</dbReference>
<keyword evidence="7 8" id="KW-0472">Membrane</keyword>
<dbReference type="Gene3D" id="1.20.1110.10">
    <property type="entry name" value="Calcium-transporting ATPase, transmembrane domain"/>
    <property type="match status" value="1"/>
</dbReference>
<feature type="transmembrane region" description="Helical" evidence="8">
    <location>
        <begin position="762"/>
        <end position="782"/>
    </location>
</feature>
<dbReference type="Pfam" id="PF00702">
    <property type="entry name" value="Hydrolase"/>
    <property type="match status" value="1"/>
</dbReference>
<dbReference type="SFLD" id="SFLDF00027">
    <property type="entry name" value="p-type_atpase"/>
    <property type="match status" value="1"/>
</dbReference>
<dbReference type="SFLD" id="SFLDS00003">
    <property type="entry name" value="Haloacid_Dehalogenase"/>
    <property type="match status" value="1"/>
</dbReference>
<dbReference type="SUPFAM" id="SSF81653">
    <property type="entry name" value="Calcium ATPase, transduction domain A"/>
    <property type="match status" value="1"/>
</dbReference>
<dbReference type="NCBIfam" id="TIGR01494">
    <property type="entry name" value="ATPase_P-type"/>
    <property type="match status" value="2"/>
</dbReference>
<dbReference type="Pfam" id="PF00122">
    <property type="entry name" value="E1-E2_ATPase"/>
    <property type="match status" value="1"/>
</dbReference>
<evidence type="ECO:0000256" key="1">
    <source>
        <dbReference type="ARBA" id="ARBA00004141"/>
    </source>
</evidence>
<keyword evidence="5" id="KW-1278">Translocase</keyword>
<dbReference type="GO" id="GO:0005524">
    <property type="term" value="F:ATP binding"/>
    <property type="evidence" value="ECO:0007669"/>
    <property type="project" value="UniProtKB-KW"/>
</dbReference>
<evidence type="ECO:0000313" key="10">
    <source>
        <dbReference type="EMBL" id="OTP78299.1"/>
    </source>
</evidence>
<dbReference type="GO" id="GO:0016887">
    <property type="term" value="F:ATP hydrolysis activity"/>
    <property type="evidence" value="ECO:0007669"/>
    <property type="project" value="InterPro"/>
</dbReference>
<accession>A0A242N3P9</accession>
<dbReference type="SFLD" id="SFLDG00002">
    <property type="entry name" value="C1.7:_P-type_atpase_like"/>
    <property type="match status" value="1"/>
</dbReference>
<evidence type="ECO:0000256" key="4">
    <source>
        <dbReference type="ARBA" id="ARBA00022840"/>
    </source>
</evidence>
<dbReference type="GO" id="GO:0015662">
    <property type="term" value="F:P-type ion transporter activity"/>
    <property type="evidence" value="ECO:0007669"/>
    <property type="project" value="UniProtKB-ARBA"/>
</dbReference>
<dbReference type="PRINTS" id="PR00120">
    <property type="entry name" value="HATPASE"/>
</dbReference>
<feature type="transmembrane region" description="Helical" evidence="8">
    <location>
        <begin position="704"/>
        <end position="724"/>
    </location>
</feature>
<evidence type="ECO:0000259" key="9">
    <source>
        <dbReference type="SMART" id="SM00831"/>
    </source>
</evidence>
<evidence type="ECO:0000256" key="7">
    <source>
        <dbReference type="ARBA" id="ARBA00023136"/>
    </source>
</evidence>
<comment type="caution">
    <text evidence="10">The sequence shown here is derived from an EMBL/GenBank/DDBJ whole genome shotgun (WGS) entry which is preliminary data.</text>
</comment>
<feature type="transmembrane region" description="Helical" evidence="8">
    <location>
        <begin position="75"/>
        <end position="98"/>
    </location>
</feature>
<keyword evidence="6 8" id="KW-1133">Transmembrane helix</keyword>
<evidence type="ECO:0000313" key="11">
    <source>
        <dbReference type="Proteomes" id="UP000195221"/>
    </source>
</evidence>
<dbReference type="PROSITE" id="PS00154">
    <property type="entry name" value="ATPASE_E1_E2"/>
    <property type="match status" value="1"/>
</dbReference>
<keyword evidence="2 8" id="KW-0812">Transmembrane</keyword>
<feature type="domain" description="Cation-transporting P-type ATPase N-terminal" evidence="9">
    <location>
        <begin position="17"/>
        <end position="85"/>
    </location>
</feature>
<keyword evidence="4" id="KW-0067">ATP-binding</keyword>
<dbReference type="SMART" id="SM00831">
    <property type="entry name" value="Cation_ATPase_N"/>
    <property type="match status" value="1"/>
</dbReference>
<evidence type="ECO:0000256" key="5">
    <source>
        <dbReference type="ARBA" id="ARBA00022967"/>
    </source>
</evidence>
<dbReference type="RefSeq" id="WP_083637554.1">
    <property type="nucleotide sequence ID" value="NZ_MSRG01000012.1"/>
</dbReference>
<dbReference type="InterPro" id="IPR023298">
    <property type="entry name" value="ATPase_P-typ_TM_dom_sf"/>
</dbReference>
<dbReference type="GO" id="GO:0016020">
    <property type="term" value="C:membrane"/>
    <property type="evidence" value="ECO:0007669"/>
    <property type="project" value="UniProtKB-SubCell"/>
</dbReference>
<organism evidence="10 11">
    <name type="scientific">Caballeronia sordidicola</name>
    <name type="common">Burkholderia sordidicola</name>
    <dbReference type="NCBI Taxonomy" id="196367"/>
    <lineage>
        <taxon>Bacteria</taxon>
        <taxon>Pseudomonadati</taxon>
        <taxon>Pseudomonadota</taxon>
        <taxon>Betaproteobacteria</taxon>
        <taxon>Burkholderiales</taxon>
        <taxon>Burkholderiaceae</taxon>
        <taxon>Caballeronia</taxon>
    </lineage>
</organism>
<reference evidence="10 11" key="1">
    <citation type="submission" date="2017-03" db="EMBL/GenBank/DDBJ databases">
        <title>Genome analysis of strain PAMC 26577.</title>
        <authorList>
            <person name="Oh H.-M."/>
            <person name="Yang J.-A."/>
        </authorList>
    </citation>
    <scope>NUCLEOTIDE SEQUENCE [LARGE SCALE GENOMIC DNA]</scope>
    <source>
        <strain evidence="10 11">PAMC 26577</strain>
    </source>
</reference>
<dbReference type="InterPro" id="IPR018303">
    <property type="entry name" value="ATPase_P-typ_P_site"/>
</dbReference>
<comment type="subcellular location">
    <subcellularLocation>
        <location evidence="1">Membrane</location>
        <topology evidence="1">Multi-pass membrane protein</topology>
    </subcellularLocation>
</comment>
<keyword evidence="3" id="KW-0547">Nucleotide-binding</keyword>
<evidence type="ECO:0000256" key="2">
    <source>
        <dbReference type="ARBA" id="ARBA00022692"/>
    </source>
</evidence>
<gene>
    <name evidence="10" type="ORF">PAMC26577_06570</name>
</gene>
<sequence length="796" mass="82485">MTVSSPGPADDSITLSVPQAGAPKLKTTGAAGLSTAEAALRLTQNGANAVADITPHPLWRAVRKLWAPVPWMLEAAIVLQLGLGDYVGAGIVLLLLLFNAGLGLFQEGQAQATVDALKSRLALIAAVRRDGQWTTVPALALVAGDIVKLSLGTVVAADVRLSAGSVLLDQSMLTGESAATESGAGSLAFAGALVRRGEAVAEVIATGERTKFGRTAELVRTAKVESSQQKTVLRVVRNLVLFNGAVTLLLGIYAFSVSMPIGEVVPLLLVALLSSIPVALPSMFTLAAAVGARSLASRGVLPTSLSAVDEAAGIDILCSDKTGTLTRNELAVINVRALPPYDEAHVLALAAAASSDGGRDPVDTAIRRASASQPVKDIPALITFIPFDPALKRSEATVRGADGAQQRVLKGAFPTIAALAQPSANAAPIVDEFEAKGLRVLAVAAGTSGALTIAGFIALSDPPRDDSAALVTELDGLGVRTVMVTGDARKTAETVAASVGIKGAVWDKSPIPADMNAQSYAVFASVLPEDKYQLVKSLQQRGHIVGMCGDGANDAPALRQAQMGIAVSTATDVAKSAAGVVLTEAGLGGIVALVKEGRTTFQRILTYTLRSIIHKIVQVLFLAVGLILTGHAILTPALMVLMMVTGDFLAMSSSTDNVRPSPRPNIWRIRNLTIAGIVLGIVDLLFCVACLATAKFALGFDTGMLRTVAVVTLVFSGQAVFYVAREREHLWSSVPGKWLILSSMVDLTFISILAINGVLMDAVPLVVILGLLGAAAVLALVLDSVKQVLFHRMTVA</sequence>
<dbReference type="InterPro" id="IPR036412">
    <property type="entry name" value="HAD-like_sf"/>
</dbReference>
<dbReference type="InterPro" id="IPR008250">
    <property type="entry name" value="ATPase_P-typ_transduc_dom_A_sf"/>
</dbReference>
<evidence type="ECO:0000256" key="3">
    <source>
        <dbReference type="ARBA" id="ARBA00022741"/>
    </source>
</evidence>
<dbReference type="InterPro" id="IPR001757">
    <property type="entry name" value="P_typ_ATPase"/>
</dbReference>
<name>A0A242N3P9_CABSO</name>
<feature type="transmembrane region" description="Helical" evidence="8">
    <location>
        <begin position="267"/>
        <end position="290"/>
    </location>
</feature>
<dbReference type="InterPro" id="IPR004014">
    <property type="entry name" value="ATPase_P-typ_cation-transptr_N"/>
</dbReference>
<feature type="transmembrane region" description="Helical" evidence="8">
    <location>
        <begin position="239"/>
        <end position="261"/>
    </location>
</feature>
<dbReference type="InterPro" id="IPR023299">
    <property type="entry name" value="ATPase_P-typ_cyto_dom_N"/>
</dbReference>
<dbReference type="InterPro" id="IPR059000">
    <property type="entry name" value="ATPase_P-type_domA"/>
</dbReference>
<evidence type="ECO:0000256" key="8">
    <source>
        <dbReference type="SAM" id="Phobius"/>
    </source>
</evidence>
<evidence type="ECO:0000256" key="6">
    <source>
        <dbReference type="ARBA" id="ARBA00022989"/>
    </source>
</evidence>
<dbReference type="AlphaFoldDB" id="A0A242N3P9"/>
<dbReference type="Gene3D" id="3.40.50.1000">
    <property type="entry name" value="HAD superfamily/HAD-like"/>
    <property type="match status" value="1"/>
</dbReference>